<accession>A0A7Z7PVD7</accession>
<reference evidence="3 4" key="1">
    <citation type="submission" date="2018-06" db="EMBL/GenBank/DDBJ databases">
        <authorList>
            <consortium name="Pathogen Informatics"/>
            <person name="Doyle S."/>
        </authorList>
    </citation>
    <scope>NUCLEOTIDE SEQUENCE [LARGE SCALE GENOMIC DNA]</scope>
    <source>
        <strain evidence="3 4">NCTC10588</strain>
    </source>
</reference>
<organism evidence="3 4">
    <name type="scientific">Elizabethkingia anophelis</name>
    <dbReference type="NCBI Taxonomy" id="1117645"/>
    <lineage>
        <taxon>Bacteria</taxon>
        <taxon>Pseudomonadati</taxon>
        <taxon>Bacteroidota</taxon>
        <taxon>Flavobacteriia</taxon>
        <taxon>Flavobacteriales</taxon>
        <taxon>Weeksellaceae</taxon>
        <taxon>Elizabethkingia</taxon>
    </lineage>
</organism>
<dbReference type="Proteomes" id="UP000254876">
    <property type="component" value="Unassembled WGS sequence"/>
</dbReference>
<feature type="signal peptide" evidence="2">
    <location>
        <begin position="1"/>
        <end position="22"/>
    </location>
</feature>
<keyword evidence="2" id="KW-0732">Signal</keyword>
<protein>
    <recommendedName>
        <fullName evidence="5">Lipoprotein</fullName>
    </recommendedName>
</protein>
<feature type="chain" id="PRO_5030531081" description="Lipoprotein" evidence="2">
    <location>
        <begin position="23"/>
        <end position="85"/>
    </location>
</feature>
<comment type="caution">
    <text evidence="3">The sequence shown here is derived from an EMBL/GenBank/DDBJ whole genome shotgun (WGS) entry which is preliminary data.</text>
</comment>
<dbReference type="RefSeq" id="WP_021348950.1">
    <property type="nucleotide sequence ID" value="NZ_CP115634.1"/>
</dbReference>
<evidence type="ECO:0008006" key="5">
    <source>
        <dbReference type="Google" id="ProtNLM"/>
    </source>
</evidence>
<proteinExistence type="predicted"/>
<sequence>MKKLILTISLMICCLYLLSCRASEDLSIENSTVSKATISQGAPKNAQVMDTISHAISIETDNTKKDPPVKDKQDWKIDPQIHKND</sequence>
<feature type="compositionally biased region" description="Basic and acidic residues" evidence="1">
    <location>
        <begin position="61"/>
        <end position="85"/>
    </location>
</feature>
<evidence type="ECO:0000313" key="3">
    <source>
        <dbReference type="EMBL" id="STC96882.1"/>
    </source>
</evidence>
<feature type="region of interest" description="Disordered" evidence="1">
    <location>
        <begin position="57"/>
        <end position="85"/>
    </location>
</feature>
<evidence type="ECO:0000313" key="4">
    <source>
        <dbReference type="Proteomes" id="UP000254876"/>
    </source>
</evidence>
<dbReference type="AlphaFoldDB" id="A0A7Z7PVD7"/>
<dbReference type="EMBL" id="UFYD01000001">
    <property type="protein sequence ID" value="STC96882.1"/>
    <property type="molecule type" value="Genomic_DNA"/>
</dbReference>
<evidence type="ECO:0000256" key="1">
    <source>
        <dbReference type="SAM" id="MobiDB-lite"/>
    </source>
</evidence>
<name>A0A7Z7PVD7_9FLAO</name>
<evidence type="ECO:0000256" key="2">
    <source>
        <dbReference type="SAM" id="SignalP"/>
    </source>
</evidence>
<gene>
    <name evidence="3" type="ORF">NCTC10588_00781</name>
</gene>